<comment type="caution">
    <text evidence="1">The sequence shown here is derived from an EMBL/GenBank/DDBJ whole genome shotgun (WGS) entry which is preliminary data.</text>
</comment>
<name>A0A4R2LHP7_9BACE</name>
<protein>
    <submittedName>
        <fullName evidence="1">Uncharacterized protein DUF5053</fullName>
    </submittedName>
</protein>
<gene>
    <name evidence="1" type="ORF">EV202_13211</name>
</gene>
<accession>A0A4R2LHP7</accession>
<dbReference type="Pfam" id="PF16476">
    <property type="entry name" value="DUF5053"/>
    <property type="match status" value="1"/>
</dbReference>
<reference evidence="1 2" key="1">
    <citation type="submission" date="2019-03" db="EMBL/GenBank/DDBJ databases">
        <title>Genomic Encyclopedia of Type Strains, Phase IV (KMG-IV): sequencing the most valuable type-strain genomes for metagenomic binning, comparative biology and taxonomic classification.</title>
        <authorList>
            <person name="Goeker M."/>
        </authorList>
    </citation>
    <scope>NUCLEOTIDE SEQUENCE [LARGE SCALE GENOMIC DNA]</scope>
    <source>
        <strain evidence="1 2">DSM 23917</strain>
    </source>
</reference>
<evidence type="ECO:0000313" key="2">
    <source>
        <dbReference type="Proteomes" id="UP000295600"/>
    </source>
</evidence>
<proteinExistence type="predicted"/>
<dbReference type="InterPro" id="IPR032483">
    <property type="entry name" value="DUF5053"/>
</dbReference>
<dbReference type="AlphaFoldDB" id="A0A4R2LHP7"/>
<sequence length="142" mass="16244">MGVKEEFIRLKEACLKSKGADREKAELQMEAFFNSIRPEDKEELQSAIDEDFARIHKDVEDAKFLKQQIEVRKILSETLPFISVSEFAKTYFGKSASWLHQRINGNEVHGKIATFTPKELHQLADALNDVGNKLKKAATFFV</sequence>
<dbReference type="EMBL" id="SLXB01000032">
    <property type="protein sequence ID" value="TCO87425.1"/>
    <property type="molecule type" value="Genomic_DNA"/>
</dbReference>
<dbReference type="Proteomes" id="UP000295600">
    <property type="component" value="Unassembled WGS sequence"/>
</dbReference>
<organism evidence="1 2">
    <name type="scientific">Prevotella heparinolytica</name>
    <dbReference type="NCBI Taxonomy" id="28113"/>
    <lineage>
        <taxon>Bacteria</taxon>
        <taxon>Pseudomonadati</taxon>
        <taxon>Bacteroidota</taxon>
        <taxon>Bacteroidia</taxon>
        <taxon>Bacteroidales</taxon>
        <taxon>Bacteroidaceae</taxon>
        <taxon>Bacteroides</taxon>
    </lineage>
</organism>
<evidence type="ECO:0000313" key="1">
    <source>
        <dbReference type="EMBL" id="TCO87425.1"/>
    </source>
</evidence>
<dbReference type="RefSeq" id="WP_131927435.1">
    <property type="nucleotide sequence ID" value="NZ_CAUSQV010000102.1"/>
</dbReference>